<feature type="region of interest" description="Disordered" evidence="1">
    <location>
        <begin position="177"/>
        <end position="201"/>
    </location>
</feature>
<feature type="compositionally biased region" description="Polar residues" evidence="1">
    <location>
        <begin position="65"/>
        <end position="75"/>
    </location>
</feature>
<dbReference type="Proteomes" id="UP001295444">
    <property type="component" value="Chromosome 13"/>
</dbReference>
<evidence type="ECO:0000256" key="1">
    <source>
        <dbReference type="SAM" id="MobiDB-lite"/>
    </source>
</evidence>
<dbReference type="EMBL" id="OW240924">
    <property type="protein sequence ID" value="CAH2328738.1"/>
    <property type="molecule type" value="Genomic_DNA"/>
</dbReference>
<feature type="region of interest" description="Disordered" evidence="1">
    <location>
        <begin position="122"/>
        <end position="145"/>
    </location>
</feature>
<feature type="region of interest" description="Disordered" evidence="1">
    <location>
        <begin position="45"/>
        <end position="104"/>
    </location>
</feature>
<dbReference type="AlphaFoldDB" id="A0AAD1WZA0"/>
<gene>
    <name evidence="2" type="ORF">PECUL_23A060065</name>
</gene>
<organism evidence="2 3">
    <name type="scientific">Pelobates cultripes</name>
    <name type="common">Western spadefoot toad</name>
    <dbReference type="NCBI Taxonomy" id="61616"/>
    <lineage>
        <taxon>Eukaryota</taxon>
        <taxon>Metazoa</taxon>
        <taxon>Chordata</taxon>
        <taxon>Craniata</taxon>
        <taxon>Vertebrata</taxon>
        <taxon>Euteleostomi</taxon>
        <taxon>Amphibia</taxon>
        <taxon>Batrachia</taxon>
        <taxon>Anura</taxon>
        <taxon>Pelobatoidea</taxon>
        <taxon>Pelobatidae</taxon>
        <taxon>Pelobates</taxon>
    </lineage>
</organism>
<accession>A0AAD1WZA0</accession>
<name>A0AAD1WZA0_PELCU</name>
<reference evidence="2" key="1">
    <citation type="submission" date="2022-03" db="EMBL/GenBank/DDBJ databases">
        <authorList>
            <person name="Alioto T."/>
            <person name="Alioto T."/>
            <person name="Gomez Garrido J."/>
        </authorList>
    </citation>
    <scope>NUCLEOTIDE SEQUENCE</scope>
</reference>
<sequence>MAESQSTSDTRQAMPDGCATLDRMLLHLDEILARFWEQLELRAAEGAGGQRSGLKRTREGVQEAPSGTTTYPASNRHTHSPPGQKANREPIPKQQQTHRKVLQQPITHSLLKRFTTLQRQPMAPVKRKAPKRWRVKQHTPHQLQAPHERALLKRKPADTPEATVETSTLVSGLTLRPTRKPGSTRHLSQRRDWALPLTGIG</sequence>
<keyword evidence="3" id="KW-1185">Reference proteome</keyword>
<protein>
    <submittedName>
        <fullName evidence="2">Uncharacterized protein</fullName>
    </submittedName>
</protein>
<evidence type="ECO:0000313" key="3">
    <source>
        <dbReference type="Proteomes" id="UP001295444"/>
    </source>
</evidence>
<proteinExistence type="predicted"/>
<evidence type="ECO:0000313" key="2">
    <source>
        <dbReference type="EMBL" id="CAH2328738.1"/>
    </source>
</evidence>
<feature type="compositionally biased region" description="Basic residues" evidence="1">
    <location>
        <begin position="125"/>
        <end position="139"/>
    </location>
</feature>